<comment type="caution">
    <text evidence="3">The sequence shown here is derived from an EMBL/GenBank/DDBJ whole genome shotgun (WGS) entry which is preliminary data.</text>
</comment>
<reference evidence="3 4" key="1">
    <citation type="journal article" date="2015" name="Stand. Genomic Sci.">
        <title>Genomic Encyclopedia of Bacterial and Archaeal Type Strains, Phase III: the genomes of soil and plant-associated and newly described type strains.</title>
        <authorList>
            <person name="Whitman W.B."/>
            <person name="Woyke T."/>
            <person name="Klenk H.P."/>
            <person name="Zhou Y."/>
            <person name="Lilburn T.G."/>
            <person name="Beck B.J."/>
            <person name="De Vos P."/>
            <person name="Vandamme P."/>
            <person name="Eisen J.A."/>
            <person name="Garrity G."/>
            <person name="Hugenholtz P."/>
            <person name="Kyrpides N.C."/>
        </authorList>
    </citation>
    <scope>NUCLEOTIDE SEQUENCE [LARGE SCALE GENOMIC DNA]</scope>
    <source>
        <strain evidence="3 4">CGMCC 1.6858</strain>
    </source>
</reference>
<proteinExistence type="predicted"/>
<dbReference type="EMBL" id="VLKY01000004">
    <property type="protein sequence ID" value="TWI55381.1"/>
    <property type="molecule type" value="Genomic_DNA"/>
</dbReference>
<feature type="transmembrane region" description="Helical" evidence="1">
    <location>
        <begin position="1234"/>
        <end position="1253"/>
    </location>
</feature>
<organism evidence="3 4">
    <name type="scientific">Pseudomonas duriflava</name>
    <dbReference type="NCBI Taxonomy" id="459528"/>
    <lineage>
        <taxon>Bacteria</taxon>
        <taxon>Pseudomonadati</taxon>
        <taxon>Pseudomonadota</taxon>
        <taxon>Gammaproteobacteria</taxon>
        <taxon>Pseudomonadales</taxon>
        <taxon>Pseudomonadaceae</taxon>
        <taxon>Pseudomonas</taxon>
    </lineage>
</organism>
<evidence type="ECO:0000256" key="1">
    <source>
        <dbReference type="SAM" id="Phobius"/>
    </source>
</evidence>
<name>A0A562QF63_9PSED</name>
<accession>A0A562QF63</accession>
<feature type="domain" description="YhdP central" evidence="2">
    <location>
        <begin position="2"/>
        <end position="1280"/>
    </location>
</feature>
<dbReference type="PANTHER" id="PTHR38690">
    <property type="entry name" value="PROTEASE-RELATED"/>
    <property type="match status" value="1"/>
</dbReference>
<dbReference type="Pfam" id="PF13116">
    <property type="entry name" value="YhdP"/>
    <property type="match status" value="1"/>
</dbReference>
<evidence type="ECO:0000313" key="4">
    <source>
        <dbReference type="Proteomes" id="UP000316905"/>
    </source>
</evidence>
<keyword evidence="1" id="KW-1133">Transmembrane helix</keyword>
<dbReference type="InterPro" id="IPR011836">
    <property type="entry name" value="YhdP"/>
</dbReference>
<evidence type="ECO:0000313" key="3">
    <source>
        <dbReference type="EMBL" id="TWI55381.1"/>
    </source>
</evidence>
<keyword evidence="1" id="KW-0812">Transmembrane</keyword>
<protein>
    <submittedName>
        <fullName evidence="3">Uncharacterized protein (TIGR02099 family)</fullName>
    </submittedName>
</protein>
<dbReference type="Proteomes" id="UP000316905">
    <property type="component" value="Unassembled WGS sequence"/>
</dbReference>
<gene>
    <name evidence="3" type="ORF">IQ22_01303</name>
</gene>
<keyword evidence="1" id="KW-0472">Membrane</keyword>
<keyword evidence="4" id="KW-1185">Reference proteome</keyword>
<sequence>MKGTGIITSRFLRVAFSLVALVVVLLASYVSLGRVLIPGIAEYHDDVEARLSAALGQPVRLGMLSGKWQRLSPVIELQDLEVGEDHQALHLERVRVVPDVFSSVLHQEPRIGGVDLEGIRLTLAEQADGRWQVVGLPTRQDKKKPFDPGPALIWMSRFSQVNLQGGQLTLIPQQGKTFSVRYVEATLRTSPNGDVRLDGRASLPDGQPLALNIQGHVEASRWSDSRLRGYLSLPQTDWAQWIPGSLTRQWRLDELHAGGELWLEWENGALAQATARLNASSFMAAYGNREPMQLSDIALDVAFGRDTSGWHAVGSNLAVSMGERRWSGVTLAVQRDEAAQAWHVRADRLNLVPLSAAVQSLAPLPEQAADIITALQPQGALRNIRIDYFPTRPKPQQLVYTANLDSVGVSAYHGAPALENVTGSLSGGLEGGELRLDTRDFSLHLSTLFPEPWRYRTARARLTWALSDNSFTLSSPLMRVSGDEGDASGDIFIRLARKPGVESYMDLRVGLRNADARFAEKYLPTRTPAMSKPLADWLKTAIKAGHIEEGFYQYQGSLMHEAPPGARTMSLFFRVREAQLAYQKGWPALQKAHGDIVIEDNSVNIQVAEGSILDSRVSDMKVSIPLHHDGRTPHLYLNSKLDSSVRDALKILQDTPLPTATIFKGWQGGGDLHGQLDLDLPLGHDQVPKVIVDFSTTNSSLKLSKPRLDINAIQGTFRYDTTQGLSAPDIQAQVFGKAIRGKALAEGTAKGPKTRLVAEGSVSVDRLAQWLELDKRPLPFSGTLPYQIGLTLAEANSEIVVSSPLRGVTIDLPAPFGKPAETAHNGFFRMELNGPEQRYEVTYQGVLDAVLAAPPARFDAVRGEIVLGEGTANLPTERGLRIQGALDRLVLEQWQVALQQYRLQQAPAAADSNAGRPGAWEDALQWLSVGQVKIGRFEGFGQAVDNLEVRLEPLEQGWSLQLGSAIIGGQITVPRNPVDPIEVALKHLSIPASPPVPENTSTVSAPDPLAQIDPHGWPAMDVSIDRFSLGNDPVGAQRFKIRPSSTGVRFSELNLQLRGLKVAGTLDWEGQPQATRTHYVGRLAGENVADVLLAWKFASSVTSQQFRLDADVNWPGSPAWASLNRLSGALDARLDNGQLRQLEGSASALRVFGLLNFEAIRRRLRLDFSDLFGRGLSYDRISALLDAREGAYTTRRPITLEGPSSDMRMNGMLDLANDRVDARLQVGLPVTNSLPIAALIAGAPAIGGALFIVDRLIGDRLTRMASVNYHVHGPWQNPQITLGKPEGQ</sequence>
<dbReference type="OrthoDB" id="9762238at2"/>
<dbReference type="InterPro" id="IPR025263">
    <property type="entry name" value="YhdP_central"/>
</dbReference>
<dbReference type="PANTHER" id="PTHR38690:SF1">
    <property type="entry name" value="PROTEASE"/>
    <property type="match status" value="1"/>
</dbReference>
<dbReference type="NCBIfam" id="TIGR02099">
    <property type="entry name" value="YhdP family protein"/>
    <property type="match status" value="1"/>
</dbReference>
<dbReference type="RefSeq" id="WP_145139787.1">
    <property type="nucleotide sequence ID" value="NZ_VLKY01000004.1"/>
</dbReference>
<feature type="transmembrane region" description="Helical" evidence="1">
    <location>
        <begin position="12"/>
        <end position="32"/>
    </location>
</feature>
<evidence type="ECO:0000259" key="2">
    <source>
        <dbReference type="Pfam" id="PF13116"/>
    </source>
</evidence>